<gene>
    <name evidence="2" type="ORF">T4D_9637</name>
</gene>
<evidence type="ECO:0000313" key="2">
    <source>
        <dbReference type="EMBL" id="KRY80144.1"/>
    </source>
</evidence>
<keyword evidence="3" id="KW-1185">Reference proteome</keyword>
<proteinExistence type="predicted"/>
<dbReference type="EMBL" id="JYDT01000763">
    <property type="protein sequence ID" value="KRY80144.1"/>
    <property type="molecule type" value="Genomic_DNA"/>
</dbReference>
<evidence type="ECO:0000313" key="3">
    <source>
        <dbReference type="Proteomes" id="UP000054995"/>
    </source>
</evidence>
<dbReference type="AlphaFoldDB" id="A0A0V1F273"/>
<evidence type="ECO:0000256" key="1">
    <source>
        <dbReference type="SAM" id="MobiDB-lite"/>
    </source>
</evidence>
<feature type="compositionally biased region" description="Polar residues" evidence="1">
    <location>
        <begin position="34"/>
        <end position="53"/>
    </location>
</feature>
<feature type="region of interest" description="Disordered" evidence="1">
    <location>
        <begin position="22"/>
        <end position="53"/>
    </location>
</feature>
<sequence length="102" mass="10901">MAFGLPWIALLHNMVRRVPLRPSIDGDITEQRQRTPASFQDSATANRDLSSTKTDGLSLPTITNCSNLSNTGSDLISSVDGSIQTASIFQNCPMSGLLSFSG</sequence>
<reference evidence="2 3" key="1">
    <citation type="submission" date="2015-01" db="EMBL/GenBank/DDBJ databases">
        <title>Evolution of Trichinella species and genotypes.</title>
        <authorList>
            <person name="Korhonen P.K."/>
            <person name="Edoardo P."/>
            <person name="Giuseppe L.R."/>
            <person name="Gasser R.B."/>
        </authorList>
    </citation>
    <scope>NUCLEOTIDE SEQUENCE [LARGE SCALE GENOMIC DNA]</scope>
    <source>
        <strain evidence="2">ISS470</strain>
    </source>
</reference>
<organism evidence="2 3">
    <name type="scientific">Trichinella pseudospiralis</name>
    <name type="common">Parasitic roundworm</name>
    <dbReference type="NCBI Taxonomy" id="6337"/>
    <lineage>
        <taxon>Eukaryota</taxon>
        <taxon>Metazoa</taxon>
        <taxon>Ecdysozoa</taxon>
        <taxon>Nematoda</taxon>
        <taxon>Enoplea</taxon>
        <taxon>Dorylaimia</taxon>
        <taxon>Trichinellida</taxon>
        <taxon>Trichinellidae</taxon>
        <taxon>Trichinella</taxon>
    </lineage>
</organism>
<accession>A0A0V1F273</accession>
<dbReference type="Proteomes" id="UP000054995">
    <property type="component" value="Unassembled WGS sequence"/>
</dbReference>
<protein>
    <submittedName>
        <fullName evidence="2">Uncharacterized protein</fullName>
    </submittedName>
</protein>
<comment type="caution">
    <text evidence="2">The sequence shown here is derived from an EMBL/GenBank/DDBJ whole genome shotgun (WGS) entry which is preliminary data.</text>
</comment>
<name>A0A0V1F273_TRIPS</name>